<keyword evidence="2" id="KW-0472">Membrane</keyword>
<organism evidence="3 4">
    <name type="scientific">Phyllosticta citricarpa</name>
    <dbReference type="NCBI Taxonomy" id="55181"/>
    <lineage>
        <taxon>Eukaryota</taxon>
        <taxon>Fungi</taxon>
        <taxon>Dikarya</taxon>
        <taxon>Ascomycota</taxon>
        <taxon>Pezizomycotina</taxon>
        <taxon>Dothideomycetes</taxon>
        <taxon>Dothideomycetes incertae sedis</taxon>
        <taxon>Botryosphaeriales</taxon>
        <taxon>Phyllostictaceae</taxon>
        <taxon>Phyllosticta</taxon>
    </lineage>
</organism>
<comment type="caution">
    <text evidence="3">The sequence shown here is derived from an EMBL/GenBank/DDBJ whole genome shotgun (WGS) entry which is preliminary data.</text>
</comment>
<reference evidence="3 4" key="1">
    <citation type="submission" date="2024-04" db="EMBL/GenBank/DDBJ databases">
        <title>Phyllosticta paracitricarpa is synonymous to the EU quarantine fungus P. citricarpa based on phylogenomic analyses.</title>
        <authorList>
            <consortium name="Lawrence Berkeley National Laboratory"/>
            <person name="Van Ingen-Buijs V.A."/>
            <person name="Van Westerhoven A.C."/>
            <person name="Haridas S."/>
            <person name="Skiadas P."/>
            <person name="Martin F."/>
            <person name="Groenewald J.Z."/>
            <person name="Crous P.W."/>
            <person name="Seidl M.F."/>
        </authorList>
    </citation>
    <scope>NUCLEOTIDE SEQUENCE [LARGE SCALE GENOMIC DNA]</scope>
    <source>
        <strain evidence="3 4">CBS 122670</strain>
    </source>
</reference>
<accession>A0ABR1L253</accession>
<feature type="region of interest" description="Disordered" evidence="1">
    <location>
        <begin position="315"/>
        <end position="362"/>
    </location>
</feature>
<feature type="region of interest" description="Disordered" evidence="1">
    <location>
        <begin position="1"/>
        <end position="43"/>
    </location>
</feature>
<evidence type="ECO:0000313" key="3">
    <source>
        <dbReference type="EMBL" id="KAK7529333.1"/>
    </source>
</evidence>
<feature type="transmembrane region" description="Helical" evidence="2">
    <location>
        <begin position="62"/>
        <end position="95"/>
    </location>
</feature>
<keyword evidence="2" id="KW-0812">Transmembrane</keyword>
<keyword evidence="4" id="KW-1185">Reference proteome</keyword>
<feature type="compositionally biased region" description="Low complexity" evidence="1">
    <location>
        <begin position="321"/>
        <end position="344"/>
    </location>
</feature>
<sequence>MATTGDGGPGTSAGGRTSRRGGDSGTVSTTSTSTGRGATARATAGGATASRSVGSLTCSGHGLISIAIVATALVVIVPVFFFFFLFFLLFFFFFVGPLTLLVGLESLADQDVEGAHVLAVNTLQKLDDGNRIGNLGRLDVIFFFQELQGKFMEVRARAVGGALSAAPVDKVGDLARVDEGIQDVGQKGLLGVAVHEGPLPIIGAGQRSHAGPGPVRVAAALGWPVDHDFGELIEHLDDRVELARHDGHVVVVDLFRKAQQGGIRRVQPLDGLIDSRQAQDNVIDGLHSSRGLVASASGAGGGGLGGAGSSIGGGGLGGTGSSTSRRGLSGDLGARSAGRGQQRGINGTGHCGCHQSVSTVDSRSSGWSVDLHRKCMRDSGLVVEKSLDGGDLEAKS</sequence>
<protein>
    <submittedName>
        <fullName evidence="3">Uncharacterized protein</fullName>
    </submittedName>
</protein>
<feature type="compositionally biased region" description="Low complexity" evidence="1">
    <location>
        <begin position="25"/>
        <end position="43"/>
    </location>
</feature>
<feature type="compositionally biased region" description="Gly residues" evidence="1">
    <location>
        <begin position="1"/>
        <end position="13"/>
    </location>
</feature>
<dbReference type="EMBL" id="JBBPDW010000077">
    <property type="protein sequence ID" value="KAK7529333.1"/>
    <property type="molecule type" value="Genomic_DNA"/>
</dbReference>
<evidence type="ECO:0000313" key="4">
    <source>
        <dbReference type="Proteomes" id="UP001365128"/>
    </source>
</evidence>
<dbReference type="Proteomes" id="UP001365128">
    <property type="component" value="Unassembled WGS sequence"/>
</dbReference>
<evidence type="ECO:0000256" key="1">
    <source>
        <dbReference type="SAM" id="MobiDB-lite"/>
    </source>
</evidence>
<proteinExistence type="predicted"/>
<gene>
    <name evidence="3" type="ORF">IWX46DRAFT_435382</name>
</gene>
<evidence type="ECO:0000256" key="2">
    <source>
        <dbReference type="SAM" id="Phobius"/>
    </source>
</evidence>
<keyword evidence="2" id="KW-1133">Transmembrane helix</keyword>
<name>A0ABR1L253_9PEZI</name>